<evidence type="ECO:0000313" key="4">
    <source>
        <dbReference type="Proteomes" id="UP001239445"/>
    </source>
</evidence>
<comment type="caution">
    <text evidence="3">The sequence shown here is derived from an EMBL/GenBank/DDBJ whole genome shotgun (WGS) entry which is preliminary data.</text>
</comment>
<protein>
    <submittedName>
        <fullName evidence="3">Alpha/Beta hydrolase protein</fullName>
    </submittedName>
</protein>
<proteinExistence type="predicted"/>
<reference evidence="3" key="1">
    <citation type="submission" date="2023-06" db="EMBL/GenBank/DDBJ databases">
        <title>Genome-scale phylogeny and comparative genomics of the fungal order Sordariales.</title>
        <authorList>
            <consortium name="Lawrence Berkeley National Laboratory"/>
            <person name="Hensen N."/>
            <person name="Bonometti L."/>
            <person name="Westerberg I."/>
            <person name="Brannstrom I.O."/>
            <person name="Guillou S."/>
            <person name="Cros-Aarteil S."/>
            <person name="Calhoun S."/>
            <person name="Haridas S."/>
            <person name="Kuo A."/>
            <person name="Mondo S."/>
            <person name="Pangilinan J."/>
            <person name="Riley R."/>
            <person name="Labutti K."/>
            <person name="Andreopoulos B."/>
            <person name="Lipzen A."/>
            <person name="Chen C."/>
            <person name="Yanf M."/>
            <person name="Daum C."/>
            <person name="Ng V."/>
            <person name="Clum A."/>
            <person name="Steindorff A."/>
            <person name="Ohm R."/>
            <person name="Martin F."/>
            <person name="Silar P."/>
            <person name="Natvig D."/>
            <person name="Lalanne C."/>
            <person name="Gautier V."/>
            <person name="Ament-Velasquez S.L."/>
            <person name="Kruys A."/>
            <person name="Hutchinson M.I."/>
            <person name="Powell A.J."/>
            <person name="Barry K."/>
            <person name="Miller A.N."/>
            <person name="Grigoriev I.V."/>
            <person name="Debuchy R."/>
            <person name="Gladieux P."/>
            <person name="Thoren M.H."/>
            <person name="Johannesson H."/>
        </authorList>
    </citation>
    <scope>NUCLEOTIDE SEQUENCE</scope>
    <source>
        <strain evidence="3">PSN4</strain>
    </source>
</reference>
<gene>
    <name evidence="3" type="ORF">QBC47DRAFT_391529</name>
</gene>
<feature type="domain" description="AB hydrolase-1" evidence="2">
    <location>
        <begin position="39"/>
        <end position="309"/>
    </location>
</feature>
<feature type="compositionally biased region" description="Pro residues" evidence="1">
    <location>
        <begin position="81"/>
        <end position="90"/>
    </location>
</feature>
<dbReference type="Gene3D" id="3.40.50.1820">
    <property type="entry name" value="alpha/beta hydrolase"/>
    <property type="match status" value="1"/>
</dbReference>
<evidence type="ECO:0000313" key="3">
    <source>
        <dbReference type="EMBL" id="KAK1751272.1"/>
    </source>
</evidence>
<evidence type="ECO:0000256" key="1">
    <source>
        <dbReference type="SAM" id="MobiDB-lite"/>
    </source>
</evidence>
<keyword evidence="3" id="KW-0378">Hydrolase</keyword>
<organism evidence="3 4">
    <name type="scientific">Echria macrotheca</name>
    <dbReference type="NCBI Taxonomy" id="438768"/>
    <lineage>
        <taxon>Eukaryota</taxon>
        <taxon>Fungi</taxon>
        <taxon>Dikarya</taxon>
        <taxon>Ascomycota</taxon>
        <taxon>Pezizomycotina</taxon>
        <taxon>Sordariomycetes</taxon>
        <taxon>Sordariomycetidae</taxon>
        <taxon>Sordariales</taxon>
        <taxon>Schizotheciaceae</taxon>
        <taxon>Echria</taxon>
    </lineage>
</organism>
<keyword evidence="4" id="KW-1185">Reference proteome</keyword>
<dbReference type="Proteomes" id="UP001239445">
    <property type="component" value="Unassembled WGS sequence"/>
</dbReference>
<dbReference type="AlphaFoldDB" id="A0AAJ0F2L4"/>
<name>A0AAJ0F2L4_9PEZI</name>
<sequence>MSVTPITESITLPHKPTASLAITYTPPSPPPGKHTTTLLLFLNGLTLPRAPWSAVLDNLLSRAIPHPATLQYDRYGQGDSPPDPSDPPNTPYGHDASTITTDLHALLTQISTTKLSLPLDKIRLVIVANSIGCALARLYAASHPGQVAGYIFLDAMMANSDFVSLIPDPDAPSFDETNLPGNVSTDDLRGARQRIAAVFHPSVGNPERFDRRNLAELLPLADGPVLPAGPDGKVPRLVVVGHDPETFAEQSEKGILSLPKAVTNAYVNPAWHAYNEGLARLVGDSSGELKIARGCGHFIQKDDPVFVADEIVRVLEAIDA</sequence>
<dbReference type="SUPFAM" id="SSF53474">
    <property type="entry name" value="alpha/beta-Hydrolases"/>
    <property type="match status" value="1"/>
</dbReference>
<dbReference type="InterPro" id="IPR029058">
    <property type="entry name" value="AB_hydrolase_fold"/>
</dbReference>
<feature type="region of interest" description="Disordered" evidence="1">
    <location>
        <begin position="71"/>
        <end position="97"/>
    </location>
</feature>
<evidence type="ECO:0000259" key="2">
    <source>
        <dbReference type="Pfam" id="PF12697"/>
    </source>
</evidence>
<accession>A0AAJ0F2L4</accession>
<dbReference type="EMBL" id="MU839842">
    <property type="protein sequence ID" value="KAK1751272.1"/>
    <property type="molecule type" value="Genomic_DNA"/>
</dbReference>
<dbReference type="Pfam" id="PF12697">
    <property type="entry name" value="Abhydrolase_6"/>
    <property type="match status" value="1"/>
</dbReference>
<dbReference type="GO" id="GO:0016787">
    <property type="term" value="F:hydrolase activity"/>
    <property type="evidence" value="ECO:0007669"/>
    <property type="project" value="UniProtKB-KW"/>
</dbReference>
<dbReference type="InterPro" id="IPR000073">
    <property type="entry name" value="AB_hydrolase_1"/>
</dbReference>